<gene>
    <name evidence="2" type="ORF">SAMN02910354_00103</name>
</gene>
<name>A0A1G5ABC5_9PAST</name>
<dbReference type="EMBL" id="FMUQ01000002">
    <property type="protein sequence ID" value="SCX75182.1"/>
    <property type="molecule type" value="Genomic_DNA"/>
</dbReference>
<dbReference type="Gene3D" id="1.20.1440.40">
    <property type="entry name" value="YqcC-like"/>
    <property type="match status" value="1"/>
</dbReference>
<dbReference type="Pfam" id="PF04287">
    <property type="entry name" value="DUF446"/>
    <property type="match status" value="1"/>
</dbReference>
<dbReference type="PIRSF" id="PIRSF006257">
    <property type="entry name" value="UCP006257"/>
    <property type="match status" value="1"/>
</dbReference>
<dbReference type="Proteomes" id="UP000199588">
    <property type="component" value="Unassembled WGS sequence"/>
</dbReference>
<dbReference type="InterPro" id="IPR023376">
    <property type="entry name" value="YqcC-like_dom"/>
</dbReference>
<evidence type="ECO:0000259" key="1">
    <source>
        <dbReference type="Pfam" id="PF04287"/>
    </source>
</evidence>
<feature type="domain" description="YqcC-like" evidence="1">
    <location>
        <begin position="7"/>
        <end position="102"/>
    </location>
</feature>
<dbReference type="PANTHER" id="PTHR39586">
    <property type="entry name" value="CYTOPLASMIC PROTEIN-RELATED"/>
    <property type="match status" value="1"/>
</dbReference>
<dbReference type="SUPFAM" id="SSF158452">
    <property type="entry name" value="YqcC-like"/>
    <property type="match status" value="1"/>
</dbReference>
<sequence>MTIHLQTKKHLQQLQFAMQSLDLWQTVPPAEEAFLSTEPFAIDRMTATEWLQWIFIPRMYALLESGTELPAQIAISPYIEEALKETDNLSLLLSPIIEIEQLLQKS</sequence>
<keyword evidence="3" id="KW-1185">Reference proteome</keyword>
<comment type="caution">
    <text evidence="2">The sequence shown here is derived from an EMBL/GenBank/DDBJ whole genome shotgun (WGS) entry which is preliminary data.</text>
</comment>
<dbReference type="InterPro" id="IPR007384">
    <property type="entry name" value="UCP006257"/>
</dbReference>
<evidence type="ECO:0000313" key="3">
    <source>
        <dbReference type="Proteomes" id="UP000199588"/>
    </source>
</evidence>
<dbReference type="PANTHER" id="PTHR39586:SF1">
    <property type="entry name" value="CYTOPLASMIC PROTEIN"/>
    <property type="match status" value="1"/>
</dbReference>
<accession>A0A1G5ABC5</accession>
<organism evidence="2 3">
    <name type="scientific">Basfia succiniciproducens</name>
    <dbReference type="NCBI Taxonomy" id="653940"/>
    <lineage>
        <taxon>Bacteria</taxon>
        <taxon>Pseudomonadati</taxon>
        <taxon>Pseudomonadota</taxon>
        <taxon>Gammaproteobacteria</taxon>
        <taxon>Pasteurellales</taxon>
        <taxon>Pasteurellaceae</taxon>
        <taxon>Basfia</taxon>
    </lineage>
</organism>
<dbReference type="InterPro" id="IPR036814">
    <property type="entry name" value="YqcC-like_sf"/>
</dbReference>
<protein>
    <submittedName>
        <fullName evidence="2">Uncharacterized conserved protein YqcC, DUF446 family</fullName>
    </submittedName>
</protein>
<reference evidence="2 3" key="1">
    <citation type="submission" date="2016-10" db="EMBL/GenBank/DDBJ databases">
        <authorList>
            <person name="Varghese N."/>
            <person name="Submissions S."/>
        </authorList>
    </citation>
    <scope>NUCLEOTIDE SEQUENCE [LARGE SCALE GENOMIC DNA]</scope>
    <source>
        <strain evidence="2 3">DSM 22022</strain>
    </source>
</reference>
<evidence type="ECO:0000313" key="2">
    <source>
        <dbReference type="EMBL" id="SCX75182.1"/>
    </source>
</evidence>
<proteinExistence type="predicted"/>